<dbReference type="RefSeq" id="WP_184339546.1">
    <property type="nucleotide sequence ID" value="NZ_JACHIG010000004.1"/>
</dbReference>
<keyword evidence="4" id="KW-1185">Reference proteome</keyword>
<evidence type="ECO:0000313" key="3">
    <source>
        <dbReference type="EMBL" id="MBB5032624.1"/>
    </source>
</evidence>
<dbReference type="InterPro" id="IPR041698">
    <property type="entry name" value="Methyltransf_25"/>
</dbReference>
<comment type="caution">
    <text evidence="3">The sequence shown here is derived from an EMBL/GenBank/DDBJ whole genome shotgun (WGS) entry which is preliminary data.</text>
</comment>
<evidence type="ECO:0000259" key="2">
    <source>
        <dbReference type="Pfam" id="PF13649"/>
    </source>
</evidence>
<reference evidence="3 4" key="1">
    <citation type="submission" date="2020-08" db="EMBL/GenBank/DDBJ databases">
        <title>Genomic Encyclopedia of Type Strains, Phase IV (KMG-IV): sequencing the most valuable type-strain genomes for metagenomic binning, comparative biology and taxonomic classification.</title>
        <authorList>
            <person name="Goeker M."/>
        </authorList>
    </citation>
    <scope>NUCLEOTIDE SEQUENCE [LARGE SCALE GENOMIC DNA]</scope>
    <source>
        <strain evidence="3 4">DSM 12252</strain>
    </source>
</reference>
<dbReference type="AlphaFoldDB" id="A0A7W7YAI6"/>
<dbReference type="CDD" id="cd02440">
    <property type="entry name" value="AdoMet_MTases"/>
    <property type="match status" value="1"/>
</dbReference>
<dbReference type="GO" id="GO:0032259">
    <property type="term" value="P:methylation"/>
    <property type="evidence" value="ECO:0007669"/>
    <property type="project" value="UniProtKB-KW"/>
</dbReference>
<organism evidence="3 4">
    <name type="scientific">Prosthecobacter vanneervenii</name>
    <dbReference type="NCBI Taxonomy" id="48466"/>
    <lineage>
        <taxon>Bacteria</taxon>
        <taxon>Pseudomonadati</taxon>
        <taxon>Verrucomicrobiota</taxon>
        <taxon>Verrucomicrobiia</taxon>
        <taxon>Verrucomicrobiales</taxon>
        <taxon>Verrucomicrobiaceae</taxon>
        <taxon>Prosthecobacter</taxon>
    </lineage>
</organism>
<gene>
    <name evidence="3" type="ORF">HNQ65_002206</name>
</gene>
<dbReference type="SUPFAM" id="SSF53335">
    <property type="entry name" value="S-adenosyl-L-methionine-dependent methyltransferases"/>
    <property type="match status" value="1"/>
</dbReference>
<dbReference type="Pfam" id="PF13649">
    <property type="entry name" value="Methyltransf_25"/>
    <property type="match status" value="1"/>
</dbReference>
<name>A0A7W7YAI6_9BACT</name>
<proteinExistence type="predicted"/>
<keyword evidence="3" id="KW-0489">Methyltransferase</keyword>
<dbReference type="Gene3D" id="3.40.50.150">
    <property type="entry name" value="Vaccinia Virus protein VP39"/>
    <property type="match status" value="1"/>
</dbReference>
<evidence type="ECO:0000256" key="1">
    <source>
        <dbReference type="ARBA" id="ARBA00022679"/>
    </source>
</evidence>
<keyword evidence="1 3" id="KW-0808">Transferase</keyword>
<dbReference type="Proteomes" id="UP000590740">
    <property type="component" value="Unassembled WGS sequence"/>
</dbReference>
<dbReference type="InterPro" id="IPR029063">
    <property type="entry name" value="SAM-dependent_MTases_sf"/>
</dbReference>
<dbReference type="GO" id="GO:0008168">
    <property type="term" value="F:methyltransferase activity"/>
    <property type="evidence" value="ECO:0007669"/>
    <property type="project" value="UniProtKB-KW"/>
</dbReference>
<protein>
    <submittedName>
        <fullName evidence="3">S-adenosylmethionine-diacylgycerolhomoserine-N-methyltransferase</fullName>
    </submittedName>
</protein>
<sequence>MSTAHASTASAQGTGTALERYYQFHSRIYDATRWSFLFGREEVLMRAACVSKPQRILEVGCGTGRNLPGLRRRFAQAHITGVDLSEQMLSIAATKVKDDRVNLLRRSYSAPVHERGSRFDLVLFSYALSMFNPGWEQAIDAAWEDLEEGGIIAVVDFSHTRFAWFRNWMGVNHVHMEGHLWPYLSQKFSPLLDERFSAYGGVWQYGIFLGRKQS</sequence>
<feature type="domain" description="Methyltransferase" evidence="2">
    <location>
        <begin position="56"/>
        <end position="150"/>
    </location>
</feature>
<accession>A0A7W7YAI6</accession>
<dbReference type="EMBL" id="JACHIG010000004">
    <property type="protein sequence ID" value="MBB5032624.1"/>
    <property type="molecule type" value="Genomic_DNA"/>
</dbReference>
<dbReference type="PANTHER" id="PTHR43861">
    <property type="entry name" value="TRANS-ACONITATE 2-METHYLTRANSFERASE-RELATED"/>
    <property type="match status" value="1"/>
</dbReference>
<evidence type="ECO:0000313" key="4">
    <source>
        <dbReference type="Proteomes" id="UP000590740"/>
    </source>
</evidence>